<dbReference type="AlphaFoldDB" id="A0A2M8P2M3"/>
<dbReference type="EMBL" id="PGTK01000002">
    <property type="protein sequence ID" value="PJF31792.1"/>
    <property type="molecule type" value="Genomic_DNA"/>
</dbReference>
<evidence type="ECO:0000313" key="4">
    <source>
        <dbReference type="Proteomes" id="UP000228921"/>
    </source>
</evidence>
<gene>
    <name evidence="3" type="ORF">CUN51_02290</name>
</gene>
<evidence type="ECO:0000259" key="2">
    <source>
        <dbReference type="Pfam" id="PF01035"/>
    </source>
</evidence>
<dbReference type="SUPFAM" id="SSF46767">
    <property type="entry name" value="Methylated DNA-protein cysteine methyltransferase, C-terminal domain"/>
    <property type="match status" value="1"/>
</dbReference>
<dbReference type="InterPro" id="IPR036388">
    <property type="entry name" value="WH-like_DNA-bd_sf"/>
</dbReference>
<sequence length="112" mass="12271">MSDFNERVYALVQRIPRGKVLTYGRVAALLGVPRGARAVGWALHGAPPDVPWQRVINAKGCISTRCPEHPPQLQRALLVAEGVRFASEDSLKLADFQGTLWLLSEEDLAALP</sequence>
<protein>
    <submittedName>
        <fullName evidence="3">Cysteine methyltransferase</fullName>
    </submittedName>
</protein>
<accession>A0A2M8P2M3</accession>
<comment type="caution">
    <text evidence="3">The sequence shown here is derived from an EMBL/GenBank/DDBJ whole genome shotgun (WGS) entry which is preliminary data.</text>
</comment>
<dbReference type="GO" id="GO:0006281">
    <property type="term" value="P:DNA repair"/>
    <property type="evidence" value="ECO:0007669"/>
    <property type="project" value="InterPro"/>
</dbReference>
<dbReference type="GO" id="GO:0008168">
    <property type="term" value="F:methyltransferase activity"/>
    <property type="evidence" value="ECO:0007669"/>
    <property type="project" value="UniProtKB-KW"/>
</dbReference>
<dbReference type="InterPro" id="IPR036217">
    <property type="entry name" value="MethylDNA_cys_MeTrfase_DNAb"/>
</dbReference>
<proteinExistence type="predicted"/>
<keyword evidence="3" id="KW-0489">Methyltransferase</keyword>
<dbReference type="Gene3D" id="1.10.10.10">
    <property type="entry name" value="Winged helix-like DNA-binding domain superfamily/Winged helix DNA-binding domain"/>
    <property type="match status" value="1"/>
</dbReference>
<organism evidence="3 4">
    <name type="scientific">Candidatus Thermofonsia Clade 1 bacterium</name>
    <dbReference type="NCBI Taxonomy" id="2364210"/>
    <lineage>
        <taxon>Bacteria</taxon>
        <taxon>Bacillati</taxon>
        <taxon>Chloroflexota</taxon>
        <taxon>Candidatus Thermofontia</taxon>
        <taxon>Candidatus Thermofonsia Clade 1</taxon>
    </lineage>
</organism>
<dbReference type="GO" id="GO:0032259">
    <property type="term" value="P:methylation"/>
    <property type="evidence" value="ECO:0007669"/>
    <property type="project" value="UniProtKB-KW"/>
</dbReference>
<dbReference type="Pfam" id="PF01035">
    <property type="entry name" value="DNA_binding_1"/>
    <property type="match status" value="1"/>
</dbReference>
<feature type="domain" description="Methylated-DNA-[protein]-cysteine S-methyltransferase DNA binding" evidence="2">
    <location>
        <begin position="3"/>
        <end position="83"/>
    </location>
</feature>
<name>A0A2M8P2M3_9CHLR</name>
<evidence type="ECO:0000256" key="1">
    <source>
        <dbReference type="ARBA" id="ARBA00022763"/>
    </source>
</evidence>
<reference evidence="3 4" key="1">
    <citation type="submission" date="2017-11" db="EMBL/GenBank/DDBJ databases">
        <title>Evolution of Phototrophy in the Chloroflexi Phylum Driven by Horizontal Gene Transfer.</title>
        <authorList>
            <person name="Ward L.M."/>
            <person name="Hemp J."/>
            <person name="Shih P.M."/>
            <person name="Mcglynn S.E."/>
            <person name="Fischer W."/>
        </authorList>
    </citation>
    <scope>NUCLEOTIDE SEQUENCE [LARGE SCALE GENOMIC DNA]</scope>
    <source>
        <strain evidence="3">CP2_2F</strain>
    </source>
</reference>
<dbReference type="InterPro" id="IPR014048">
    <property type="entry name" value="MethylDNA_cys_MeTrfase_DNA-bd"/>
</dbReference>
<keyword evidence="1" id="KW-0227">DNA damage</keyword>
<keyword evidence="3" id="KW-0808">Transferase</keyword>
<dbReference type="PANTHER" id="PTHR42942">
    <property type="entry name" value="6-O-METHYLGUANINE DNA METHYLTRANSFERASE"/>
    <property type="match status" value="1"/>
</dbReference>
<dbReference type="PANTHER" id="PTHR42942:SF1">
    <property type="entry name" value="ALKYLTRANSFERASE-LIKE PROTEIN 1"/>
    <property type="match status" value="1"/>
</dbReference>
<dbReference type="InterPro" id="IPR052520">
    <property type="entry name" value="ATL_DNA_repair"/>
</dbReference>
<evidence type="ECO:0000313" key="3">
    <source>
        <dbReference type="EMBL" id="PJF31792.1"/>
    </source>
</evidence>
<dbReference type="CDD" id="cd06445">
    <property type="entry name" value="ATase"/>
    <property type="match status" value="1"/>
</dbReference>
<dbReference type="Proteomes" id="UP000228921">
    <property type="component" value="Unassembled WGS sequence"/>
</dbReference>